<evidence type="ECO:0000256" key="1">
    <source>
        <dbReference type="ARBA" id="ARBA00023015"/>
    </source>
</evidence>
<dbReference type="PRINTS" id="PR00032">
    <property type="entry name" value="HTHARAC"/>
</dbReference>
<organism evidence="5 6">
    <name type="scientific">Vallitalea pronyensis</name>
    <dbReference type="NCBI Taxonomy" id="1348613"/>
    <lineage>
        <taxon>Bacteria</taxon>
        <taxon>Bacillati</taxon>
        <taxon>Bacillota</taxon>
        <taxon>Clostridia</taxon>
        <taxon>Lachnospirales</taxon>
        <taxon>Vallitaleaceae</taxon>
        <taxon>Vallitalea</taxon>
    </lineage>
</organism>
<dbReference type="Gene3D" id="1.10.10.60">
    <property type="entry name" value="Homeodomain-like"/>
    <property type="match status" value="2"/>
</dbReference>
<sequence>MTADEKQHVYEGLKTYLDTLVMDYGLHLVIKDFVGFLEQDMALYRALQDYIIHKTSYCMAIKENHRLWKYCLYTKALLHKTLMKNPKPFIGQCYGGIMEYVLPIIHKKQVIGAITVGFGRLENKLLEDILRGLKRYTQIDIAMLQDYYKESTEMVGISSEGLYQRLGILAEYISLTYEPVHGSKKKGIVVSKGQETYTMSHAIAYIQKHYKEDIKLKQLAKYCHCSNSYISHHFKKYTGVTLKTYVNILRVEEAKMLLEDEQIAITHMAYELGYKDSNYFSKVFKDITGISPANYRLNKTKNVPK</sequence>
<evidence type="ECO:0000313" key="6">
    <source>
        <dbReference type="Proteomes" id="UP000683246"/>
    </source>
</evidence>
<accession>A0A8J8MGP3</accession>
<protein>
    <submittedName>
        <fullName evidence="5">Helix-turn-helix domain-containing protein</fullName>
    </submittedName>
</protein>
<feature type="domain" description="HTH araC/xylS-type" evidence="4">
    <location>
        <begin position="200"/>
        <end position="298"/>
    </location>
</feature>
<keyword evidence="1" id="KW-0805">Transcription regulation</keyword>
<keyword evidence="3" id="KW-0804">Transcription</keyword>
<evidence type="ECO:0000259" key="4">
    <source>
        <dbReference type="PROSITE" id="PS01124"/>
    </source>
</evidence>
<dbReference type="KEGG" id="vpy:HZI73_02470"/>
<dbReference type="Pfam" id="PF12833">
    <property type="entry name" value="HTH_18"/>
    <property type="match status" value="1"/>
</dbReference>
<keyword evidence="6" id="KW-1185">Reference proteome</keyword>
<keyword evidence="2" id="KW-0238">DNA-binding</keyword>
<dbReference type="SMART" id="SM00342">
    <property type="entry name" value="HTH_ARAC"/>
    <property type="match status" value="1"/>
</dbReference>
<dbReference type="Proteomes" id="UP000683246">
    <property type="component" value="Chromosome"/>
</dbReference>
<dbReference type="InterPro" id="IPR018060">
    <property type="entry name" value="HTH_AraC"/>
</dbReference>
<proteinExistence type="predicted"/>
<dbReference type="EMBL" id="CP058649">
    <property type="protein sequence ID" value="QUI21216.1"/>
    <property type="molecule type" value="Genomic_DNA"/>
</dbReference>
<dbReference type="Pfam" id="PF10114">
    <property type="entry name" value="PocR"/>
    <property type="match status" value="1"/>
</dbReference>
<dbReference type="GO" id="GO:0003700">
    <property type="term" value="F:DNA-binding transcription factor activity"/>
    <property type="evidence" value="ECO:0007669"/>
    <property type="project" value="InterPro"/>
</dbReference>
<gene>
    <name evidence="5" type="ORF">HZI73_02470</name>
</gene>
<dbReference type="InterPro" id="IPR018771">
    <property type="entry name" value="PocR_dom"/>
</dbReference>
<dbReference type="PROSITE" id="PS01124">
    <property type="entry name" value="HTH_ARAC_FAMILY_2"/>
    <property type="match status" value="1"/>
</dbReference>
<dbReference type="InterPro" id="IPR009057">
    <property type="entry name" value="Homeodomain-like_sf"/>
</dbReference>
<dbReference type="PANTHER" id="PTHR43280">
    <property type="entry name" value="ARAC-FAMILY TRANSCRIPTIONAL REGULATOR"/>
    <property type="match status" value="1"/>
</dbReference>
<evidence type="ECO:0000313" key="5">
    <source>
        <dbReference type="EMBL" id="QUI21216.1"/>
    </source>
</evidence>
<name>A0A8J8MGP3_9FIRM</name>
<dbReference type="AlphaFoldDB" id="A0A8J8MGP3"/>
<dbReference type="GO" id="GO:0043565">
    <property type="term" value="F:sequence-specific DNA binding"/>
    <property type="evidence" value="ECO:0007669"/>
    <property type="project" value="InterPro"/>
</dbReference>
<dbReference type="SUPFAM" id="SSF46689">
    <property type="entry name" value="Homeodomain-like"/>
    <property type="match status" value="2"/>
</dbReference>
<evidence type="ECO:0000256" key="2">
    <source>
        <dbReference type="ARBA" id="ARBA00023125"/>
    </source>
</evidence>
<evidence type="ECO:0000256" key="3">
    <source>
        <dbReference type="ARBA" id="ARBA00023163"/>
    </source>
</evidence>
<reference evidence="5" key="1">
    <citation type="submission" date="2020-07" db="EMBL/GenBank/DDBJ databases">
        <title>Vallitalea pronyensis genome.</title>
        <authorList>
            <person name="Postec A."/>
        </authorList>
    </citation>
    <scope>NUCLEOTIDE SEQUENCE</scope>
    <source>
        <strain evidence="5">FatNI3</strain>
    </source>
</reference>
<dbReference type="RefSeq" id="WP_212696680.1">
    <property type="nucleotide sequence ID" value="NZ_CP058649.1"/>
</dbReference>
<dbReference type="PANTHER" id="PTHR43280:SF28">
    <property type="entry name" value="HTH-TYPE TRANSCRIPTIONAL ACTIVATOR RHAS"/>
    <property type="match status" value="1"/>
</dbReference>
<dbReference type="InterPro" id="IPR020449">
    <property type="entry name" value="Tscrpt_reg_AraC-type_HTH"/>
</dbReference>